<evidence type="ECO:0008006" key="5">
    <source>
        <dbReference type="Google" id="ProtNLM"/>
    </source>
</evidence>
<proteinExistence type="predicted"/>
<dbReference type="InterPro" id="IPR000638">
    <property type="entry name" value="Gas-vesicle_GvpA-like"/>
</dbReference>
<dbReference type="RefSeq" id="WP_188484340.1">
    <property type="nucleotide sequence ID" value="NZ_BMFC01000027.1"/>
</dbReference>
<sequence length="64" mass="6975">MNNGQDVDGLCDLLDRLLDVGAVIKGSIVISVAEIDMIYVEVAVLIAAADRVLTDKYQTRKLLQ</sequence>
<organism evidence="3 4">
    <name type="scientific">Marivita lacus</name>
    <dbReference type="NCBI Taxonomy" id="1323742"/>
    <lineage>
        <taxon>Bacteria</taxon>
        <taxon>Pseudomonadati</taxon>
        <taxon>Pseudomonadota</taxon>
        <taxon>Alphaproteobacteria</taxon>
        <taxon>Rhodobacterales</taxon>
        <taxon>Roseobacteraceae</taxon>
        <taxon>Marivita</taxon>
    </lineage>
</organism>
<protein>
    <recommendedName>
        <fullName evidence="5">Gas vesicle structural protein</fullName>
    </recommendedName>
</protein>
<name>A0ABQ1LEA2_9RHOB</name>
<keyword evidence="1" id="KW-0304">Gas vesicle</keyword>
<comment type="caution">
    <text evidence="3">The sequence shown here is derived from an EMBL/GenBank/DDBJ whole genome shotgun (WGS) entry which is preliminary data.</text>
</comment>
<comment type="subcellular location">
    <subcellularLocation>
        <location evidence="2">Gas vesicle</location>
    </subcellularLocation>
</comment>
<dbReference type="Proteomes" id="UP000645462">
    <property type="component" value="Unassembled WGS sequence"/>
</dbReference>
<reference evidence="4" key="1">
    <citation type="journal article" date="2019" name="Int. J. Syst. Evol. Microbiol.">
        <title>The Global Catalogue of Microorganisms (GCM) 10K type strain sequencing project: providing services to taxonomists for standard genome sequencing and annotation.</title>
        <authorList>
            <consortium name="The Broad Institute Genomics Platform"/>
            <consortium name="The Broad Institute Genome Sequencing Center for Infectious Disease"/>
            <person name="Wu L."/>
            <person name="Ma J."/>
        </authorList>
    </citation>
    <scope>NUCLEOTIDE SEQUENCE [LARGE SCALE GENOMIC DNA]</scope>
    <source>
        <strain evidence="4">CGMCC 1.12478</strain>
    </source>
</reference>
<evidence type="ECO:0000256" key="1">
    <source>
        <dbReference type="ARBA" id="ARBA00022987"/>
    </source>
</evidence>
<evidence type="ECO:0000313" key="3">
    <source>
        <dbReference type="EMBL" id="GGC23470.1"/>
    </source>
</evidence>
<evidence type="ECO:0000256" key="2">
    <source>
        <dbReference type="ARBA" id="ARBA00035108"/>
    </source>
</evidence>
<dbReference type="Pfam" id="PF00741">
    <property type="entry name" value="Gas_vesicle"/>
    <property type="match status" value="1"/>
</dbReference>
<keyword evidence="4" id="KW-1185">Reference proteome</keyword>
<evidence type="ECO:0000313" key="4">
    <source>
        <dbReference type="Proteomes" id="UP000645462"/>
    </source>
</evidence>
<gene>
    <name evidence="3" type="ORF">GCM10011363_44920</name>
</gene>
<dbReference type="EMBL" id="BMFC01000027">
    <property type="protein sequence ID" value="GGC23470.1"/>
    <property type="molecule type" value="Genomic_DNA"/>
</dbReference>
<accession>A0ABQ1LEA2</accession>